<feature type="transmembrane region" description="Helical" evidence="1">
    <location>
        <begin position="20"/>
        <end position="38"/>
    </location>
</feature>
<dbReference type="PANTHER" id="PTHR30188:SF4">
    <property type="entry name" value="PROTEIN TRIGALACTOSYLDIACYLGLYCEROL 1, CHLOROPLASTIC"/>
    <property type="match status" value="1"/>
</dbReference>
<organism evidence="2">
    <name type="scientific">Ptilothamnion sphaericum</name>
    <dbReference type="NCBI Taxonomy" id="1498216"/>
    <lineage>
        <taxon>Eukaryota</taxon>
        <taxon>Rhodophyta</taxon>
        <taxon>Florideophyceae</taxon>
        <taxon>Rhodymeniophycidae</taxon>
        <taxon>Ceramiales</taxon>
        <taxon>Wrangeliaceae</taxon>
        <taxon>Ptilothamnion</taxon>
    </lineage>
</organism>
<feature type="transmembrane region" description="Helical" evidence="1">
    <location>
        <begin position="95"/>
        <end position="118"/>
    </location>
</feature>
<geneLocation type="plastid" evidence="2"/>
<proteinExistence type="predicted"/>
<protein>
    <recommendedName>
        <fullName evidence="3">ABC transporter permease</fullName>
    </recommendedName>
</protein>
<dbReference type="EMBL" id="MK814729">
    <property type="protein sequence ID" value="QCI08337.1"/>
    <property type="molecule type" value="Genomic_DNA"/>
</dbReference>
<reference evidence="2" key="1">
    <citation type="journal article" date="2019" name="Mol. Phylogenet. Evol.">
        <title>Morphological evolution and classification of the red algal order Ceramiales inferred using plastid phylogenomics.</title>
        <authorList>
            <person name="Diaz-Tapia P."/>
            <person name="Pasella M.M."/>
            <person name="Verbruggen H."/>
            <person name="Maggs C.A."/>
        </authorList>
    </citation>
    <scope>NUCLEOTIDE SEQUENCE</scope>
    <source>
        <strain evidence="2">PD2949_3</strain>
    </source>
</reference>
<dbReference type="InterPro" id="IPR030802">
    <property type="entry name" value="Permease_MalE"/>
</dbReference>
<feature type="transmembrane region" description="Helical" evidence="1">
    <location>
        <begin position="124"/>
        <end position="144"/>
    </location>
</feature>
<evidence type="ECO:0000256" key="1">
    <source>
        <dbReference type="SAM" id="Phobius"/>
    </source>
</evidence>
<dbReference type="GO" id="GO:0005548">
    <property type="term" value="F:phospholipid transporter activity"/>
    <property type="evidence" value="ECO:0007669"/>
    <property type="project" value="TreeGrafter"/>
</dbReference>
<evidence type="ECO:0008006" key="3">
    <source>
        <dbReference type="Google" id="ProtNLM"/>
    </source>
</evidence>
<keyword evidence="1" id="KW-0472">Membrane</keyword>
<sequence>MPIELTLIIQQMYIIGPDSLPIILLTSFFIGLVFSLQIVKEFLALNASSFVGSVLTITFIRELSPVLTSIILIGKISSYFTSELASMKITEQIDVLYVLGISPFNYLLMPRIIAFILMTPILNIFSFLSSVTSSAFFCFTLYSIHPSQFFDSAFIHLDIMDIIKSIIKSFIFGFITALISCFLGINVKGGSKEVGMSTTVSVVISLVCTFIINFILSYYMFDRVDPFLST</sequence>
<feature type="transmembrane region" description="Helical" evidence="1">
    <location>
        <begin position="50"/>
        <end position="74"/>
    </location>
</feature>
<feature type="transmembrane region" description="Helical" evidence="1">
    <location>
        <begin position="199"/>
        <end position="221"/>
    </location>
</feature>
<feature type="transmembrane region" description="Helical" evidence="1">
    <location>
        <begin position="165"/>
        <end position="187"/>
    </location>
</feature>
<dbReference type="PANTHER" id="PTHR30188">
    <property type="entry name" value="ABC TRANSPORTER PERMEASE PROTEIN-RELATED"/>
    <property type="match status" value="1"/>
</dbReference>
<evidence type="ECO:0000313" key="2">
    <source>
        <dbReference type="EMBL" id="QCI08337.1"/>
    </source>
</evidence>
<dbReference type="Pfam" id="PF02405">
    <property type="entry name" value="MlaE"/>
    <property type="match status" value="1"/>
</dbReference>
<accession>A0A4D6WXI0</accession>
<name>A0A4D6WXI0_9FLOR</name>
<reference evidence="2" key="2">
    <citation type="submission" date="2019-04" db="EMBL/GenBank/DDBJ databases">
        <authorList>
            <person name="Pasella M."/>
        </authorList>
    </citation>
    <scope>NUCLEOTIDE SEQUENCE</scope>
    <source>
        <strain evidence="2">PD2949_3</strain>
    </source>
</reference>
<keyword evidence="2" id="KW-0934">Plastid</keyword>
<keyword evidence="1" id="KW-1133">Transmembrane helix</keyword>
<dbReference type="GO" id="GO:0043190">
    <property type="term" value="C:ATP-binding cassette (ABC) transporter complex"/>
    <property type="evidence" value="ECO:0007669"/>
    <property type="project" value="InterPro"/>
</dbReference>
<dbReference type="AlphaFoldDB" id="A0A4D6WXI0"/>
<gene>
    <name evidence="2" type="primary">ycf63</name>
</gene>
<keyword evidence="1" id="KW-0812">Transmembrane</keyword>